<dbReference type="Proteomes" id="UP001623660">
    <property type="component" value="Unassembled WGS sequence"/>
</dbReference>
<evidence type="ECO:0000313" key="2">
    <source>
        <dbReference type="EMBL" id="MFL0197728.1"/>
    </source>
</evidence>
<dbReference type="EMBL" id="JBJHZX010000036">
    <property type="protein sequence ID" value="MFL0197728.1"/>
    <property type="molecule type" value="Genomic_DNA"/>
</dbReference>
<comment type="caution">
    <text evidence="2">The sequence shown here is derived from an EMBL/GenBank/DDBJ whole genome shotgun (WGS) entry which is preliminary data.</text>
</comment>
<evidence type="ECO:0000313" key="3">
    <source>
        <dbReference type="Proteomes" id="UP001623660"/>
    </source>
</evidence>
<proteinExistence type="predicted"/>
<evidence type="ECO:0000256" key="1">
    <source>
        <dbReference type="SAM" id="MobiDB-lite"/>
    </source>
</evidence>
<gene>
    <name evidence="2" type="ORF">ACJDU8_19465</name>
</gene>
<accession>A0ABW8SPP3</accession>
<feature type="region of interest" description="Disordered" evidence="1">
    <location>
        <begin position="1"/>
        <end position="45"/>
    </location>
</feature>
<organism evidence="2 3">
    <name type="scientific">Candidatus Clostridium eludens</name>
    <dbReference type="NCBI Taxonomy" id="3381663"/>
    <lineage>
        <taxon>Bacteria</taxon>
        <taxon>Bacillati</taxon>
        <taxon>Bacillota</taxon>
        <taxon>Clostridia</taxon>
        <taxon>Eubacteriales</taxon>
        <taxon>Clostridiaceae</taxon>
        <taxon>Clostridium</taxon>
    </lineage>
</organism>
<feature type="compositionally biased region" description="Basic and acidic residues" evidence="1">
    <location>
        <begin position="30"/>
        <end position="45"/>
    </location>
</feature>
<dbReference type="RefSeq" id="WP_406793832.1">
    <property type="nucleotide sequence ID" value="NZ_JBJHZX010000036.1"/>
</dbReference>
<sequence length="45" mass="5430">MVNKRKVKNKQYEKLGIKKNSNGDFEYINPEDRNKSKYKSVRKEP</sequence>
<reference evidence="2 3" key="1">
    <citation type="submission" date="2024-11" db="EMBL/GenBank/DDBJ databases">
        <authorList>
            <person name="Heng Y.C."/>
            <person name="Lim A.C.H."/>
            <person name="Lee J.K.Y."/>
            <person name="Kittelmann S."/>
        </authorList>
    </citation>
    <scope>NUCLEOTIDE SEQUENCE [LARGE SCALE GENOMIC DNA]</scope>
    <source>
        <strain evidence="2 3">WILCCON 0269</strain>
    </source>
</reference>
<name>A0ABW8SPP3_9CLOT</name>
<protein>
    <submittedName>
        <fullName evidence="2">Uncharacterized protein</fullName>
    </submittedName>
</protein>
<keyword evidence="3" id="KW-1185">Reference proteome</keyword>